<proteinExistence type="predicted"/>
<feature type="non-terminal residue" evidence="2">
    <location>
        <position position="252"/>
    </location>
</feature>
<dbReference type="EMBL" id="GALX01002713">
    <property type="protein sequence ID" value="JAB65753.1"/>
    <property type="molecule type" value="Transcribed_RNA"/>
</dbReference>
<sequence>GDYCDVKCKDECPIKSPAKEQEKLKIRESSIKELEVQIDYFKSFGDVEGMAKELKCKRAECENLKTSMTDSQQALVEEIASKHDQIMQLRRDCQQLEERCIQADKQTAFRDDIIKELRKEIKQLKQQEKVKLQQEWISDLSDQNEMLVRAVEELEHEATERVRILEDKLQKSAQCLCEVMKRYREYDVTNNLLAEPLQKMFTLESDQKNLVEFIRRVREEQKWSVGGLKFFDITYKDLFGSAKSERDYCDVK</sequence>
<evidence type="ECO:0000256" key="1">
    <source>
        <dbReference type="SAM" id="Coils"/>
    </source>
</evidence>
<protein>
    <submittedName>
        <fullName evidence="2">Uncharacterized protein</fullName>
    </submittedName>
</protein>
<evidence type="ECO:0000313" key="2">
    <source>
        <dbReference type="EMBL" id="JAB65753.1"/>
    </source>
</evidence>
<accession>V5GZ52</accession>
<reference evidence="2" key="1">
    <citation type="submission" date="2013-07" db="EMBL/GenBank/DDBJ databases">
        <title>Midgut Transcriptome Profiling of Anoplphora glabripennis, a Lignocellulose Degrading, Wood-Boring Cerambycid.</title>
        <authorList>
            <person name="Scully E.D."/>
            <person name="Hoover K."/>
            <person name="Carlson J.E."/>
            <person name="Tien M."/>
            <person name="Geib S.M."/>
        </authorList>
    </citation>
    <scope>NUCLEOTIDE SEQUENCE</scope>
</reference>
<keyword evidence="1" id="KW-0175">Coiled coil</keyword>
<feature type="coiled-coil region" evidence="1">
    <location>
        <begin position="79"/>
        <end position="168"/>
    </location>
</feature>
<name>V5GZ52_ANOGL</name>
<organism evidence="2">
    <name type="scientific">Anoplophora glabripennis</name>
    <name type="common">Asian longhorn beetle</name>
    <name type="synonym">Anoplophora nobilis</name>
    <dbReference type="NCBI Taxonomy" id="217634"/>
    <lineage>
        <taxon>Eukaryota</taxon>
        <taxon>Metazoa</taxon>
        <taxon>Ecdysozoa</taxon>
        <taxon>Arthropoda</taxon>
        <taxon>Hexapoda</taxon>
        <taxon>Insecta</taxon>
        <taxon>Pterygota</taxon>
        <taxon>Neoptera</taxon>
        <taxon>Endopterygota</taxon>
        <taxon>Coleoptera</taxon>
        <taxon>Polyphaga</taxon>
        <taxon>Cucujiformia</taxon>
        <taxon>Chrysomeloidea</taxon>
        <taxon>Cerambycidae</taxon>
        <taxon>Lamiinae</taxon>
        <taxon>Lamiini</taxon>
        <taxon>Anoplophora</taxon>
    </lineage>
</organism>
<feature type="non-terminal residue" evidence="2">
    <location>
        <position position="1"/>
    </location>
</feature>
<dbReference type="AlphaFoldDB" id="V5GZ52"/>